<sequence>MVATMMPRAANAADVLGVQGTVKRAYPLRELRTHGASAAADEARDAFTLGDGPCGPDAARVLTIVLENARTFESCVVFLYDQWADKMRFLQRHYKVRIQGRGLVMAPYWDGDSLDDTEDQQLPYYVVAERHLLKKALERFPNARNFPSALPRGISIDITYGEPLRVGESDQLRYLPPVTIYARDLYRDKDTRVSSETPVSASQNARGKRALQKTTGGYMYTCLGDLIPGKADLYGVVVNFSLPKRTRGTDYSMTVNIVDESCPRREGAIQIMVFQSSLERMPRLLYVGDIIRFHKLTINKYNGNLQGVCSSQFTRYLVLREKENDPNELEQLTCSESWTFDVADQVRARELVNWSKQNLCADTTFCAGYPHPPMLLSEIVSIGCYVDVVVKVLFIDQSRGEHYVRLIVWDGSGDGDASKSNSSAALLLAKHSIALPATQGVLKQIVFDSCWGLLRDMGFAYKLLNHWCRFRNLPVEEKQQRDEGDPSTDDDVELRFREGSSLVFVPEGMRDVRDRLALVNPKSTEAASDDDDASASVVLDRPVEKVWTIIPKHIHGKVPVTSLEDVRRSGVVPRKYLCLARVVRIWPEDITKITKVVQKQPQPQSGGCASSEYIYSFVLRLQDVDSCTLDMIVYGSDAEHFLRGIPPCDLMTSTSSRIVLSKRFVALLRNPQPLHWCIKAYTPATSSRSSGASVSVTSVVRYRLFDTLLQYQGDLLV</sequence>
<evidence type="ECO:0000256" key="2">
    <source>
        <dbReference type="ARBA" id="ARBA00022454"/>
    </source>
</evidence>
<dbReference type="Gene3D" id="2.40.50.140">
    <property type="entry name" value="Nucleic acid-binding proteins"/>
    <property type="match status" value="1"/>
</dbReference>
<dbReference type="InterPro" id="IPR012340">
    <property type="entry name" value="NA-bd_OB-fold"/>
</dbReference>
<evidence type="ECO:0000256" key="3">
    <source>
        <dbReference type="ARBA" id="ARBA00022895"/>
    </source>
</evidence>
<protein>
    <recommendedName>
        <fullName evidence="5">Telomeric single stranded DNA binding POT1/Cdc13 domain-containing protein</fullName>
    </recommendedName>
</protein>
<organism evidence="6 7">
    <name type="scientific">Globisporangium ultimum (strain ATCC 200006 / CBS 805.95 / DAOM BR144)</name>
    <name type="common">Pythium ultimum</name>
    <dbReference type="NCBI Taxonomy" id="431595"/>
    <lineage>
        <taxon>Eukaryota</taxon>
        <taxon>Sar</taxon>
        <taxon>Stramenopiles</taxon>
        <taxon>Oomycota</taxon>
        <taxon>Peronosporomycetes</taxon>
        <taxon>Pythiales</taxon>
        <taxon>Pythiaceae</taxon>
        <taxon>Globisporangium</taxon>
    </lineage>
</organism>
<dbReference type="PANTHER" id="PTHR14513">
    <property type="entry name" value="PROTECTION OF TELOMERES 1"/>
    <property type="match status" value="1"/>
</dbReference>
<keyword evidence="4" id="KW-0238">DNA-binding</keyword>
<dbReference type="eggNOG" id="KOG4757">
    <property type="taxonomic scope" value="Eukaryota"/>
</dbReference>
<dbReference type="InterPro" id="IPR011564">
    <property type="entry name" value="Telomer_end-bd_POT1/Cdc13"/>
</dbReference>
<dbReference type="GO" id="GO:0098505">
    <property type="term" value="F:G-rich strand telomeric DNA binding"/>
    <property type="evidence" value="ECO:0007669"/>
    <property type="project" value="TreeGrafter"/>
</dbReference>
<dbReference type="GO" id="GO:0000783">
    <property type="term" value="C:nuclear telomere cap complex"/>
    <property type="evidence" value="ECO:0007669"/>
    <property type="project" value="TreeGrafter"/>
</dbReference>
<keyword evidence="2" id="KW-0158">Chromosome</keyword>
<dbReference type="InterPro" id="IPR028389">
    <property type="entry name" value="POT1"/>
</dbReference>
<keyword evidence="3" id="KW-0779">Telomere</keyword>
<evidence type="ECO:0000256" key="1">
    <source>
        <dbReference type="ARBA" id="ARBA00004574"/>
    </source>
</evidence>
<evidence type="ECO:0000259" key="5">
    <source>
        <dbReference type="SMART" id="SM00976"/>
    </source>
</evidence>
<dbReference type="GO" id="GO:0016233">
    <property type="term" value="P:telomere capping"/>
    <property type="evidence" value="ECO:0007669"/>
    <property type="project" value="TreeGrafter"/>
</dbReference>
<evidence type="ECO:0000256" key="4">
    <source>
        <dbReference type="ARBA" id="ARBA00023125"/>
    </source>
</evidence>
<feature type="domain" description="Telomeric single stranded DNA binding POT1/Cdc13" evidence="5">
    <location>
        <begin position="220"/>
        <end position="356"/>
    </location>
</feature>
<dbReference type="SMART" id="SM00976">
    <property type="entry name" value="Telo_bind"/>
    <property type="match status" value="1"/>
</dbReference>
<dbReference type="EMBL" id="GL376620">
    <property type="status" value="NOT_ANNOTATED_CDS"/>
    <property type="molecule type" value="Genomic_DNA"/>
</dbReference>
<reference evidence="7" key="1">
    <citation type="journal article" date="2010" name="Genome Biol.">
        <title>Genome sequence of the necrotrophic plant pathogen Pythium ultimum reveals original pathogenicity mechanisms and effector repertoire.</title>
        <authorList>
            <person name="Levesque C.A."/>
            <person name="Brouwer H."/>
            <person name="Cano L."/>
            <person name="Hamilton J.P."/>
            <person name="Holt C."/>
            <person name="Huitema E."/>
            <person name="Raffaele S."/>
            <person name="Robideau G.P."/>
            <person name="Thines M."/>
            <person name="Win J."/>
            <person name="Zerillo M.M."/>
            <person name="Beakes G.W."/>
            <person name="Boore J.L."/>
            <person name="Busam D."/>
            <person name="Dumas B."/>
            <person name="Ferriera S."/>
            <person name="Fuerstenberg S.I."/>
            <person name="Gachon C.M."/>
            <person name="Gaulin E."/>
            <person name="Govers F."/>
            <person name="Grenville-Briggs L."/>
            <person name="Horner N."/>
            <person name="Hostetler J."/>
            <person name="Jiang R.H."/>
            <person name="Johnson J."/>
            <person name="Krajaejun T."/>
            <person name="Lin H."/>
            <person name="Meijer H.J."/>
            <person name="Moore B."/>
            <person name="Morris P."/>
            <person name="Phuntmart V."/>
            <person name="Puiu D."/>
            <person name="Shetty J."/>
            <person name="Stajich J.E."/>
            <person name="Tripathy S."/>
            <person name="Wawra S."/>
            <person name="van West P."/>
            <person name="Whitty B.R."/>
            <person name="Coutinho P.M."/>
            <person name="Henrissat B."/>
            <person name="Martin F."/>
            <person name="Thomas P.D."/>
            <person name="Tyler B.M."/>
            <person name="De Vries R.P."/>
            <person name="Kamoun S."/>
            <person name="Yandell M."/>
            <person name="Tisserat N."/>
            <person name="Buell C.R."/>
        </authorList>
    </citation>
    <scope>NUCLEOTIDE SEQUENCE</scope>
    <source>
        <strain evidence="7">DAOM:BR144</strain>
    </source>
</reference>
<reference evidence="6" key="3">
    <citation type="submission" date="2015-02" db="UniProtKB">
        <authorList>
            <consortium name="EnsemblProtists"/>
        </authorList>
    </citation>
    <scope>IDENTIFICATION</scope>
    <source>
        <strain evidence="6">DAOM BR144</strain>
    </source>
</reference>
<dbReference type="Proteomes" id="UP000019132">
    <property type="component" value="Unassembled WGS sequence"/>
</dbReference>
<dbReference type="GO" id="GO:0010521">
    <property type="term" value="F:telomerase inhibitor activity"/>
    <property type="evidence" value="ECO:0007669"/>
    <property type="project" value="TreeGrafter"/>
</dbReference>
<reference evidence="7" key="2">
    <citation type="submission" date="2010-04" db="EMBL/GenBank/DDBJ databases">
        <authorList>
            <person name="Buell R."/>
            <person name="Hamilton J."/>
            <person name="Hostetler J."/>
        </authorList>
    </citation>
    <scope>NUCLEOTIDE SEQUENCE [LARGE SCALE GENOMIC DNA]</scope>
    <source>
        <strain evidence="7">DAOM:BR144</strain>
    </source>
</reference>
<dbReference type="STRING" id="431595.K3W7D4"/>
<dbReference type="VEuPathDB" id="FungiDB:PYU1_G000875"/>
<evidence type="ECO:0000313" key="6">
    <source>
        <dbReference type="EnsemblProtists" id="PYU1_T000875"/>
    </source>
</evidence>
<dbReference type="SUPFAM" id="SSF50249">
    <property type="entry name" value="Nucleic acid-binding proteins"/>
    <property type="match status" value="1"/>
</dbReference>
<dbReference type="InParanoid" id="K3W7D4"/>
<dbReference type="PANTHER" id="PTHR14513:SF0">
    <property type="entry name" value="PROTECTION OF TELOMERES PROTEIN 1"/>
    <property type="match status" value="1"/>
</dbReference>
<dbReference type="GO" id="GO:0032210">
    <property type="term" value="P:regulation of telomere maintenance via telomerase"/>
    <property type="evidence" value="ECO:0007669"/>
    <property type="project" value="TreeGrafter"/>
</dbReference>
<keyword evidence="7" id="KW-1185">Reference proteome</keyword>
<dbReference type="HOGENOM" id="CLU_020958_1_0_1"/>
<dbReference type="CDD" id="cd04497">
    <property type="entry name" value="hPOT1_OB1_like"/>
    <property type="match status" value="1"/>
</dbReference>
<dbReference type="Pfam" id="PF02765">
    <property type="entry name" value="POT1"/>
    <property type="match status" value="1"/>
</dbReference>
<comment type="subcellular location">
    <subcellularLocation>
        <location evidence="1">Chromosome</location>
        <location evidence="1">Telomere</location>
    </subcellularLocation>
</comment>
<accession>K3W7D4</accession>
<proteinExistence type="predicted"/>
<dbReference type="EnsemblProtists" id="PYU1_T000875">
    <property type="protein sequence ID" value="PYU1_T000875"/>
    <property type="gene ID" value="PYU1_G000875"/>
</dbReference>
<dbReference type="OMA" id="IHAFLYA"/>
<name>K3W7D4_GLOUD</name>
<dbReference type="AlphaFoldDB" id="K3W7D4"/>
<evidence type="ECO:0000313" key="7">
    <source>
        <dbReference type="Proteomes" id="UP000019132"/>
    </source>
</evidence>